<feature type="non-terminal residue" evidence="1">
    <location>
        <position position="1"/>
    </location>
</feature>
<reference evidence="1" key="1">
    <citation type="submission" date="2021-06" db="EMBL/GenBank/DDBJ databases">
        <authorList>
            <person name="Kallberg Y."/>
            <person name="Tangrot J."/>
            <person name="Rosling A."/>
        </authorList>
    </citation>
    <scope>NUCLEOTIDE SEQUENCE</scope>
    <source>
        <strain evidence="1">MA461A</strain>
    </source>
</reference>
<dbReference type="Proteomes" id="UP000789920">
    <property type="component" value="Unassembled WGS sequence"/>
</dbReference>
<comment type="caution">
    <text evidence="1">The sequence shown here is derived from an EMBL/GenBank/DDBJ whole genome shotgun (WGS) entry which is preliminary data.</text>
</comment>
<feature type="non-terminal residue" evidence="1">
    <location>
        <position position="143"/>
    </location>
</feature>
<accession>A0ACA9QXG3</accession>
<protein>
    <submittedName>
        <fullName evidence="1">23853_t:CDS:1</fullName>
    </submittedName>
</protein>
<organism evidence="1 2">
    <name type="scientific">Racocetra persica</name>
    <dbReference type="NCBI Taxonomy" id="160502"/>
    <lineage>
        <taxon>Eukaryota</taxon>
        <taxon>Fungi</taxon>
        <taxon>Fungi incertae sedis</taxon>
        <taxon>Mucoromycota</taxon>
        <taxon>Glomeromycotina</taxon>
        <taxon>Glomeromycetes</taxon>
        <taxon>Diversisporales</taxon>
        <taxon>Gigasporaceae</taxon>
        <taxon>Racocetra</taxon>
    </lineage>
</organism>
<keyword evidence="2" id="KW-1185">Reference proteome</keyword>
<evidence type="ECO:0000313" key="1">
    <source>
        <dbReference type="EMBL" id="CAG8768500.1"/>
    </source>
</evidence>
<gene>
    <name evidence="1" type="ORF">RPERSI_LOCUS16109</name>
</gene>
<name>A0ACA9QXG3_9GLOM</name>
<sequence>LYSLRKLPQKQELPPKELSAKNQKYKIEDECDEIFDNDENCICFFCLEKSSVLTIKVNYNKKKIEELQKEVTKKTNISVFEEMLQEDNETQKEMFAKNDFDINSYHDTIRDILTRKQKSKVWDWVQEYINNSDKLDRYLNTKS</sequence>
<evidence type="ECO:0000313" key="2">
    <source>
        <dbReference type="Proteomes" id="UP000789920"/>
    </source>
</evidence>
<proteinExistence type="predicted"/>
<dbReference type="EMBL" id="CAJVQC010039424">
    <property type="protein sequence ID" value="CAG8768500.1"/>
    <property type="molecule type" value="Genomic_DNA"/>
</dbReference>